<comment type="similarity">
    <text evidence="2 9">Belongs to the anamorsin family.</text>
</comment>
<feature type="binding site" evidence="9">
    <location>
        <position position="134"/>
    </location>
    <ligand>
        <name>[2Fe-2S] cluster</name>
        <dbReference type="ChEBI" id="CHEBI:190135"/>
    </ligand>
</feature>
<keyword evidence="6 9" id="KW-0408">Iron</keyword>
<comment type="function">
    <text evidence="9">Component of the cytosolic iron-sulfur (Fe-S) protein assembly (CIA) machinery. Required for the maturation of extramitochondrial Fe-S proteins. Part of an electron transfer chain functioning in an early step of cytosolic Fe-S biogenesis, facilitating the de novo assembly of a [4Fe-4S] cluster on the cytosolic Fe-S scaffold complex. Electrons are transferred from NADPH via a FAD- and FMN-containing diflavin oxidoreductase. Together with the diflavin oxidoreductase, also required for the assembly of the diferric tyrosyl radical cofactor of ribonucleotide reductase (RNR), probably by providing electrons for reduction during radical cofactor maturation in the catalytic small subunit.</text>
</comment>
<comment type="domain">
    <text evidence="9">The C-terminal domain binds 2 Fe-S clusters but is otherwise mostly in an intrinsically disordered conformation.</text>
</comment>
<protein>
    <recommendedName>
        <fullName evidence="9">Anamorsin homolog</fullName>
    </recommendedName>
    <alternativeName>
        <fullName evidence="9">Fe-S cluster assembly protein DRE2 homolog</fullName>
    </alternativeName>
</protein>
<feature type="short sequence motif" description="Cx2C motif 1" evidence="9">
    <location>
        <begin position="172"/>
        <end position="175"/>
    </location>
</feature>
<feature type="binding site" evidence="9">
    <location>
        <position position="183"/>
    </location>
    <ligand>
        <name>[4Fe-4S] cluster</name>
        <dbReference type="ChEBI" id="CHEBI:49883"/>
    </ligand>
</feature>
<keyword evidence="8 9" id="KW-0496">Mitochondrion</keyword>
<comment type="cofactor">
    <cofactor evidence="9">
        <name>[2Fe-2S] cluster</name>
        <dbReference type="ChEBI" id="CHEBI:190135"/>
    </cofactor>
</comment>
<evidence type="ECO:0000256" key="7">
    <source>
        <dbReference type="ARBA" id="ARBA00023014"/>
    </source>
</evidence>
<dbReference type="GO" id="GO:0046872">
    <property type="term" value="F:metal ion binding"/>
    <property type="evidence" value="ECO:0007669"/>
    <property type="project" value="UniProtKB-KW"/>
</dbReference>
<dbReference type="GO" id="GO:0016226">
    <property type="term" value="P:iron-sulfur cluster assembly"/>
    <property type="evidence" value="ECO:0007669"/>
    <property type="project" value="UniProtKB-UniRule"/>
</dbReference>
<feature type="binding site" evidence="9">
    <location>
        <position position="172"/>
    </location>
    <ligand>
        <name>[4Fe-4S] cluster</name>
        <dbReference type="ChEBI" id="CHEBI:49883"/>
    </ligand>
</feature>
<feature type="short sequence motif" description="Cx2C motif 2" evidence="9">
    <location>
        <begin position="183"/>
        <end position="186"/>
    </location>
</feature>
<feature type="binding site" evidence="9">
    <location>
        <position position="186"/>
    </location>
    <ligand>
        <name>[4Fe-4S] cluster</name>
        <dbReference type="ChEBI" id="CHEBI:49883"/>
    </ligand>
</feature>
<keyword evidence="5 9" id="KW-0479">Metal-binding</keyword>
<feature type="binding site" evidence="9">
    <location>
        <position position="147"/>
    </location>
    <ligand>
        <name>[2Fe-2S] cluster</name>
        <dbReference type="ChEBI" id="CHEBI:190135"/>
    </ligand>
</feature>
<evidence type="ECO:0000256" key="1">
    <source>
        <dbReference type="ARBA" id="ARBA00001966"/>
    </source>
</evidence>
<dbReference type="GO" id="GO:0009055">
    <property type="term" value="F:electron transfer activity"/>
    <property type="evidence" value="ECO:0007669"/>
    <property type="project" value="UniProtKB-UniRule"/>
</dbReference>
<feature type="region of interest" description="Fe-S binding site B" evidence="9">
    <location>
        <begin position="172"/>
        <end position="186"/>
    </location>
</feature>
<reference evidence="11 12" key="2">
    <citation type="submission" date="2018-11" db="EMBL/GenBank/DDBJ databases">
        <authorList>
            <consortium name="Pathogen Informatics"/>
        </authorList>
    </citation>
    <scope>NUCLEOTIDE SEQUENCE [LARGE SCALE GENOMIC DNA]</scope>
</reference>
<dbReference type="PANTHER" id="PTHR13273:SF14">
    <property type="entry name" value="ANAMORSIN"/>
    <property type="match status" value="1"/>
</dbReference>
<gene>
    <name evidence="11" type="ORF">ASIM_LOCUS15575</name>
</gene>
<comment type="subunit">
    <text evidence="9">Monomer.</text>
</comment>
<feature type="binding site" evidence="9">
    <location>
        <position position="152"/>
    </location>
    <ligand>
        <name>[2Fe-2S] cluster</name>
        <dbReference type="ChEBI" id="CHEBI:190135"/>
    </ligand>
</feature>
<evidence type="ECO:0000256" key="9">
    <source>
        <dbReference type="HAMAP-Rule" id="MF_03115"/>
    </source>
</evidence>
<dbReference type="PANTHER" id="PTHR13273">
    <property type="entry name" value="ANAMORSIN"/>
    <property type="match status" value="1"/>
</dbReference>
<keyword evidence="4 9" id="KW-0963">Cytoplasm</keyword>
<dbReference type="InterPro" id="IPR007785">
    <property type="entry name" value="Anamorsin"/>
</dbReference>
<feature type="binding site" evidence="9">
    <location>
        <position position="175"/>
    </location>
    <ligand>
        <name>[4Fe-4S] cluster</name>
        <dbReference type="ChEBI" id="CHEBI:49883"/>
    </ligand>
</feature>
<reference evidence="13" key="1">
    <citation type="submission" date="2017-02" db="UniProtKB">
        <authorList>
            <consortium name="WormBaseParasite"/>
        </authorList>
    </citation>
    <scope>IDENTIFICATION</scope>
</reference>
<feature type="binding site" evidence="9">
    <location>
        <position position="150"/>
    </location>
    <ligand>
        <name>[2Fe-2S] cluster</name>
        <dbReference type="ChEBI" id="CHEBI:190135"/>
    </ligand>
</feature>
<evidence type="ECO:0000313" key="13">
    <source>
        <dbReference type="WBParaSite" id="ASIM_0001616801-mRNA-1"/>
    </source>
</evidence>
<sequence>MDLNIPDHLNASSSILLFTESTPNASHEKLDDQINALKTRFPNADVCSSLQHIEICFAFPLSRTPALYKYADFQPSVHVGESFSLKLPSKVNEKKQKIWSINAENEDENLIDEDNLLLEQDFIKPSVNSLKVGCDENVGAQKKIRACKNCTCGLAEELEQKTSTSDAPKSSCGKCNLGDAFRCSTCPYRGLPPFKPGEEGKVLLGVVDDI</sequence>
<keyword evidence="12" id="KW-1185">Reference proteome</keyword>
<evidence type="ECO:0000313" key="12">
    <source>
        <dbReference type="Proteomes" id="UP000267096"/>
    </source>
</evidence>
<feature type="domain" description="Anamorsin C-terminal" evidence="10">
    <location>
        <begin position="165"/>
        <end position="199"/>
    </location>
</feature>
<dbReference type="WBParaSite" id="ASIM_0001616801-mRNA-1">
    <property type="protein sequence ID" value="ASIM_0001616801-mRNA-1"/>
    <property type="gene ID" value="ASIM_0001616801"/>
</dbReference>
<dbReference type="Proteomes" id="UP000267096">
    <property type="component" value="Unassembled WGS sequence"/>
</dbReference>
<comment type="subcellular location">
    <subcellularLocation>
        <location evidence="9">Cytoplasm</location>
    </subcellularLocation>
    <subcellularLocation>
        <location evidence="9">Mitochondrion intermembrane space</location>
    </subcellularLocation>
</comment>
<keyword evidence="9" id="KW-0001">2Fe-2S</keyword>
<dbReference type="HAMAP" id="MF_03115">
    <property type="entry name" value="Anamorsin"/>
    <property type="match status" value="1"/>
</dbReference>
<evidence type="ECO:0000256" key="5">
    <source>
        <dbReference type="ARBA" id="ARBA00022723"/>
    </source>
</evidence>
<dbReference type="GO" id="GO:0005758">
    <property type="term" value="C:mitochondrial intermembrane space"/>
    <property type="evidence" value="ECO:0007669"/>
    <property type="project" value="UniProtKB-SubCell"/>
</dbReference>
<dbReference type="EMBL" id="UYRR01032417">
    <property type="protein sequence ID" value="VDK55541.1"/>
    <property type="molecule type" value="Genomic_DNA"/>
</dbReference>
<keyword evidence="3 9" id="KW-0004">4Fe-4S</keyword>
<keyword evidence="7 9" id="KW-0411">Iron-sulfur</keyword>
<evidence type="ECO:0000313" key="11">
    <source>
        <dbReference type="EMBL" id="VDK55541.1"/>
    </source>
</evidence>
<evidence type="ECO:0000256" key="2">
    <source>
        <dbReference type="ARBA" id="ARBA00008169"/>
    </source>
</evidence>
<comment type="domain">
    <text evidence="9">The N-terminal domain has structural similarity with S-adenosyl-L-methionine-dependent methyltransferases, but does not bind S-adenosyl-L-methionine. It is required for correct assembly of the 2 Fe-S clusters.</text>
</comment>
<evidence type="ECO:0000259" key="10">
    <source>
        <dbReference type="Pfam" id="PF05093"/>
    </source>
</evidence>
<dbReference type="AlphaFoldDB" id="A0A0M3K5C7"/>
<dbReference type="Pfam" id="PF05093">
    <property type="entry name" value="CIAPIN1"/>
    <property type="match status" value="2"/>
</dbReference>
<name>A0A0M3K5C7_ANISI</name>
<comment type="cofactor">
    <cofactor evidence="1 9">
        <name>[4Fe-4S] cluster</name>
        <dbReference type="ChEBI" id="CHEBI:49883"/>
    </cofactor>
</comment>
<evidence type="ECO:0000256" key="8">
    <source>
        <dbReference type="ARBA" id="ARBA00023128"/>
    </source>
</evidence>
<dbReference type="InterPro" id="IPR046408">
    <property type="entry name" value="CIAPIN1"/>
</dbReference>
<accession>A0A0M3K5C7</accession>
<dbReference type="GO" id="GO:0051539">
    <property type="term" value="F:4 iron, 4 sulfur cluster binding"/>
    <property type="evidence" value="ECO:0007669"/>
    <property type="project" value="UniProtKB-KW"/>
</dbReference>
<evidence type="ECO:0000256" key="6">
    <source>
        <dbReference type="ARBA" id="ARBA00023004"/>
    </source>
</evidence>
<comment type="domain">
    <text evidence="9">The twin Cx2C motifs are involved in the recognition by the mitochondrial MIA40-ERV1 disulfide relay system. The formation of 2 disulfide bonds in the Cx2C motifs through dithiol/disulfide exchange reactions effectively traps the protein in the mitochondrial intermembrane space.</text>
</comment>
<proteinExistence type="inferred from homology"/>
<evidence type="ECO:0000256" key="4">
    <source>
        <dbReference type="ARBA" id="ARBA00022490"/>
    </source>
</evidence>
<organism evidence="13">
    <name type="scientific">Anisakis simplex</name>
    <name type="common">Herring worm</name>
    <dbReference type="NCBI Taxonomy" id="6269"/>
    <lineage>
        <taxon>Eukaryota</taxon>
        <taxon>Metazoa</taxon>
        <taxon>Ecdysozoa</taxon>
        <taxon>Nematoda</taxon>
        <taxon>Chromadorea</taxon>
        <taxon>Rhabditida</taxon>
        <taxon>Spirurina</taxon>
        <taxon>Ascaridomorpha</taxon>
        <taxon>Ascaridoidea</taxon>
        <taxon>Anisakidae</taxon>
        <taxon>Anisakis</taxon>
        <taxon>Anisakis simplex complex</taxon>
    </lineage>
</organism>
<comment type="caution">
    <text evidence="9">Lacks conserved residue(s) required for the propagation of feature annotation.</text>
</comment>
<feature type="domain" description="Anamorsin C-terminal" evidence="10">
    <location>
        <begin position="134"/>
        <end position="164"/>
    </location>
</feature>
<dbReference type="OrthoDB" id="311633at2759"/>
<dbReference type="GO" id="GO:0051537">
    <property type="term" value="F:2 iron, 2 sulfur cluster binding"/>
    <property type="evidence" value="ECO:0007669"/>
    <property type="project" value="UniProtKB-UniRule"/>
</dbReference>
<evidence type="ECO:0000256" key="3">
    <source>
        <dbReference type="ARBA" id="ARBA00022485"/>
    </source>
</evidence>